<sequence>MDDPEVTFKRPDNHIQIDNNVDVPHDDQYDSDDSNTISVRSNEGAGDGVVVQSTLSSLQSQMQTLENKLCNDEVTRPGGVRARDVERHNREIGRGRTPTLTSYREDAYNHLGKRDFVTNSGTATFKTKPQTYDGTKDLDEYVTHFNIVSDINGWTYPVKSLMLASSMKGPCLSLLNDLKKRLWEFVGSFAKPVWDAEQSRNLQSKATKQKGRNETISEMALAIRNLTRKAYPSASTQVIKLLALEYFIDALPDADIRLRLREVGQKSIGEAEQITVRLEAHKVADRSRGKHSVRSLEPNEDPASNSFGRLSSQLGEVIGQLKRIRELQIENVNLKMVTATGEVAPFFGKFKANQGSKQYCHDVYIADIKNDGILGMDFFS</sequence>
<gene>
    <name evidence="2" type="ORF">MAR_014670</name>
</gene>
<feature type="region of interest" description="Disordered" evidence="1">
    <location>
        <begin position="1"/>
        <end position="35"/>
    </location>
</feature>
<dbReference type="Proteomes" id="UP001164746">
    <property type="component" value="Chromosome 12"/>
</dbReference>
<proteinExistence type="predicted"/>
<protein>
    <submittedName>
        <fullName evidence="2">Uncharacterized protein</fullName>
    </submittedName>
</protein>
<evidence type="ECO:0000313" key="2">
    <source>
        <dbReference type="EMBL" id="WAR20696.1"/>
    </source>
</evidence>
<evidence type="ECO:0000313" key="3">
    <source>
        <dbReference type="Proteomes" id="UP001164746"/>
    </source>
</evidence>
<feature type="compositionally biased region" description="Basic and acidic residues" evidence="1">
    <location>
        <begin position="1"/>
        <end position="15"/>
    </location>
</feature>
<accession>A0ABY7FNA8</accession>
<organism evidence="2 3">
    <name type="scientific">Mya arenaria</name>
    <name type="common">Soft-shell clam</name>
    <dbReference type="NCBI Taxonomy" id="6604"/>
    <lineage>
        <taxon>Eukaryota</taxon>
        <taxon>Metazoa</taxon>
        <taxon>Spiralia</taxon>
        <taxon>Lophotrochozoa</taxon>
        <taxon>Mollusca</taxon>
        <taxon>Bivalvia</taxon>
        <taxon>Autobranchia</taxon>
        <taxon>Heteroconchia</taxon>
        <taxon>Euheterodonta</taxon>
        <taxon>Imparidentia</taxon>
        <taxon>Neoheterodontei</taxon>
        <taxon>Myida</taxon>
        <taxon>Myoidea</taxon>
        <taxon>Myidae</taxon>
        <taxon>Mya</taxon>
    </lineage>
</organism>
<dbReference type="EMBL" id="CP111023">
    <property type="protein sequence ID" value="WAR20696.1"/>
    <property type="molecule type" value="Genomic_DNA"/>
</dbReference>
<reference evidence="2" key="1">
    <citation type="submission" date="2022-11" db="EMBL/GenBank/DDBJ databases">
        <title>Centuries of genome instability and evolution in soft-shell clam transmissible cancer (bioRxiv).</title>
        <authorList>
            <person name="Hart S.F.M."/>
            <person name="Yonemitsu M.A."/>
            <person name="Giersch R.M."/>
            <person name="Beal B.F."/>
            <person name="Arriagada G."/>
            <person name="Davis B.W."/>
            <person name="Ostrander E.A."/>
            <person name="Goff S.P."/>
            <person name="Metzger M.J."/>
        </authorList>
    </citation>
    <scope>NUCLEOTIDE SEQUENCE</scope>
    <source>
        <strain evidence="2">MELC-2E11</strain>
        <tissue evidence="2">Siphon/mantle</tissue>
    </source>
</reference>
<name>A0ABY7FNA8_MYAAR</name>
<keyword evidence="3" id="KW-1185">Reference proteome</keyword>
<evidence type="ECO:0000256" key="1">
    <source>
        <dbReference type="SAM" id="MobiDB-lite"/>
    </source>
</evidence>
<dbReference type="PANTHER" id="PTHR19963:SF30">
    <property type="entry name" value="ENDONUCLEASE_EXONUCLEASE_PHOSPHATASE DOMAIN-CONTAINING PROTEIN"/>
    <property type="match status" value="1"/>
</dbReference>
<dbReference type="PANTHER" id="PTHR19963">
    <property type="entry name" value="CCHC-TYPE DOMAIN-CONTAINING PROTEIN"/>
    <property type="match status" value="1"/>
</dbReference>
<feature type="region of interest" description="Disordered" evidence="1">
    <location>
        <begin position="286"/>
        <end position="305"/>
    </location>
</feature>